<keyword evidence="2" id="KW-0813">Transport</keyword>
<evidence type="ECO:0000256" key="3">
    <source>
        <dbReference type="ARBA" id="ARBA00022729"/>
    </source>
</evidence>
<dbReference type="GO" id="GO:0042597">
    <property type="term" value="C:periplasmic space"/>
    <property type="evidence" value="ECO:0007669"/>
    <property type="project" value="UniProtKB-ARBA"/>
</dbReference>
<name>A0A369B6Q8_9FIRM</name>
<dbReference type="Proteomes" id="UP000253034">
    <property type="component" value="Unassembled WGS sequence"/>
</dbReference>
<dbReference type="CDD" id="cd08513">
    <property type="entry name" value="PBP2_thermophilic_Hb8_like"/>
    <property type="match status" value="1"/>
</dbReference>
<dbReference type="Gene3D" id="3.10.105.10">
    <property type="entry name" value="Dipeptide-binding Protein, Domain 3"/>
    <property type="match status" value="1"/>
</dbReference>
<dbReference type="SUPFAM" id="SSF53850">
    <property type="entry name" value="Periplasmic binding protein-like II"/>
    <property type="match status" value="1"/>
</dbReference>
<reference evidence="6 7" key="1">
    <citation type="submission" date="2018-07" db="EMBL/GenBank/DDBJ databases">
        <title>Genomic Encyclopedia of Type Strains, Phase IV (KMG-IV): sequencing the most valuable type-strain genomes for metagenomic binning, comparative biology and taxonomic classification.</title>
        <authorList>
            <person name="Goeker M."/>
        </authorList>
    </citation>
    <scope>NUCLEOTIDE SEQUENCE [LARGE SCALE GENOMIC DNA]</scope>
    <source>
        <strain evidence="6 7">DSM 27016</strain>
    </source>
</reference>
<keyword evidence="3 4" id="KW-0732">Signal</keyword>
<dbReference type="PROSITE" id="PS51257">
    <property type="entry name" value="PROKAR_LIPOPROTEIN"/>
    <property type="match status" value="1"/>
</dbReference>
<dbReference type="AlphaFoldDB" id="A0A369B6Q8"/>
<dbReference type="InterPro" id="IPR030678">
    <property type="entry name" value="Peptide/Ni-bd"/>
</dbReference>
<gene>
    <name evidence="6" type="ORF">DFR58_10814</name>
</gene>
<dbReference type="GO" id="GO:1904680">
    <property type="term" value="F:peptide transmembrane transporter activity"/>
    <property type="evidence" value="ECO:0007669"/>
    <property type="project" value="TreeGrafter"/>
</dbReference>
<comment type="caution">
    <text evidence="6">The sequence shown here is derived from an EMBL/GenBank/DDBJ whole genome shotgun (WGS) entry which is preliminary data.</text>
</comment>
<dbReference type="EMBL" id="QPJT01000008">
    <property type="protein sequence ID" value="RCX17121.1"/>
    <property type="molecule type" value="Genomic_DNA"/>
</dbReference>
<dbReference type="PIRSF" id="PIRSF002741">
    <property type="entry name" value="MppA"/>
    <property type="match status" value="1"/>
</dbReference>
<organism evidence="6 7">
    <name type="scientific">Anaerobacterium chartisolvens</name>
    <dbReference type="NCBI Taxonomy" id="1297424"/>
    <lineage>
        <taxon>Bacteria</taxon>
        <taxon>Bacillati</taxon>
        <taxon>Bacillota</taxon>
        <taxon>Clostridia</taxon>
        <taxon>Eubacteriales</taxon>
        <taxon>Oscillospiraceae</taxon>
        <taxon>Anaerobacterium</taxon>
    </lineage>
</organism>
<feature type="domain" description="Solute-binding protein family 5" evidence="5">
    <location>
        <begin position="97"/>
        <end position="473"/>
    </location>
</feature>
<evidence type="ECO:0000256" key="4">
    <source>
        <dbReference type="SAM" id="SignalP"/>
    </source>
</evidence>
<comment type="similarity">
    <text evidence="1">Belongs to the bacterial solute-binding protein 5 family.</text>
</comment>
<dbReference type="Gene3D" id="3.90.76.10">
    <property type="entry name" value="Dipeptide-binding Protein, Domain 1"/>
    <property type="match status" value="1"/>
</dbReference>
<sequence>MRKLCFFTALIIMLLSLSSCSEADNSGGMGTQDSGTALAAEANDNVVDKGPVKGGVVNLFTTKPDSLNPILTKNIFVQNFTGFIFDGMVRLDENQRPTPALCDTWSVSDDGLIWTFHVRENAMWHNNVSLTAEDIKFTFDVIQNSRSESVYRDNISNIAVYTAVDRNSFRIFLKAPDYFIPERMTFPIVPAGYYQGEDVFVKTSDKNMLPVGTGPYKFIKSQRTDGYRLISNDLWWGLREDKNSGLQIPYINEIDINIYDSPKDEFVAFQEGNIDIAVADRGDFSKYSGRPDITTRKYQSRDFEFIAFNLDNPALKDKAVRQAIALATDKARIINDVIPGQAVAAELPVNPNAWIFDNPVSYLPDKSKARDILMQNGWKQSAAGMYKSIDGKRVTLNFTIIVNEFNEIRYRAAVKLGEQLREAGINIEVKRIDWDEEFRLIKSRKFDMVFLGCRISSVPDISFMYASLQTGGMNIANYKNPLVDACLERIITNGDEKVRREAFNEMHKVLSDEIPYMGMYFYNNAVLYNRKIRGDMKPCVWDRFNDITRWYIPG</sequence>
<dbReference type="InterPro" id="IPR000914">
    <property type="entry name" value="SBP_5_dom"/>
</dbReference>
<dbReference type="Pfam" id="PF00496">
    <property type="entry name" value="SBP_bac_5"/>
    <property type="match status" value="1"/>
</dbReference>
<dbReference type="PANTHER" id="PTHR30290">
    <property type="entry name" value="PERIPLASMIC BINDING COMPONENT OF ABC TRANSPORTER"/>
    <property type="match status" value="1"/>
</dbReference>
<evidence type="ECO:0000313" key="6">
    <source>
        <dbReference type="EMBL" id="RCX17121.1"/>
    </source>
</evidence>
<feature type="chain" id="PRO_5016637997" evidence="4">
    <location>
        <begin position="24"/>
        <end position="554"/>
    </location>
</feature>
<dbReference type="GO" id="GO:0015833">
    <property type="term" value="P:peptide transport"/>
    <property type="evidence" value="ECO:0007669"/>
    <property type="project" value="TreeGrafter"/>
</dbReference>
<dbReference type="OrthoDB" id="9772924at2"/>
<proteinExistence type="inferred from homology"/>
<dbReference type="PANTHER" id="PTHR30290:SF9">
    <property type="entry name" value="OLIGOPEPTIDE-BINDING PROTEIN APPA"/>
    <property type="match status" value="1"/>
</dbReference>
<evidence type="ECO:0000259" key="5">
    <source>
        <dbReference type="Pfam" id="PF00496"/>
    </source>
</evidence>
<keyword evidence="7" id="KW-1185">Reference proteome</keyword>
<accession>A0A369B6Q8</accession>
<protein>
    <submittedName>
        <fullName evidence="6">Peptide/nickel transport system substrate-binding protein</fullName>
    </submittedName>
</protein>
<dbReference type="GO" id="GO:0043190">
    <property type="term" value="C:ATP-binding cassette (ABC) transporter complex"/>
    <property type="evidence" value="ECO:0007669"/>
    <property type="project" value="InterPro"/>
</dbReference>
<dbReference type="InterPro" id="IPR039424">
    <property type="entry name" value="SBP_5"/>
</dbReference>
<evidence type="ECO:0000313" key="7">
    <source>
        <dbReference type="Proteomes" id="UP000253034"/>
    </source>
</evidence>
<evidence type="ECO:0000256" key="1">
    <source>
        <dbReference type="ARBA" id="ARBA00005695"/>
    </source>
</evidence>
<feature type="signal peptide" evidence="4">
    <location>
        <begin position="1"/>
        <end position="23"/>
    </location>
</feature>
<dbReference type="RefSeq" id="WP_114297364.1">
    <property type="nucleotide sequence ID" value="NZ_QPJT01000008.1"/>
</dbReference>
<dbReference type="Gene3D" id="3.40.190.10">
    <property type="entry name" value="Periplasmic binding protein-like II"/>
    <property type="match status" value="1"/>
</dbReference>
<evidence type="ECO:0000256" key="2">
    <source>
        <dbReference type="ARBA" id="ARBA00022448"/>
    </source>
</evidence>